<dbReference type="InterPro" id="IPR036412">
    <property type="entry name" value="HAD-like_sf"/>
</dbReference>
<dbReference type="Pfam" id="PF00702">
    <property type="entry name" value="Hydrolase"/>
    <property type="match status" value="1"/>
</dbReference>
<dbReference type="EMBL" id="JARRAF010000014">
    <property type="protein sequence ID" value="MDK2125025.1"/>
    <property type="molecule type" value="Genomic_DNA"/>
</dbReference>
<keyword evidence="2" id="KW-1185">Reference proteome</keyword>
<dbReference type="PANTHER" id="PTHR43611:SF3">
    <property type="entry name" value="FLAVIN MONONUCLEOTIDE HYDROLASE 1, CHLOROPLATIC"/>
    <property type="match status" value="1"/>
</dbReference>
<accession>A0ABT7DY86</accession>
<reference evidence="1" key="1">
    <citation type="submission" date="2023-03" db="EMBL/GenBank/DDBJ databases">
        <title>Chitinimonas shenzhenensis gen. nov., sp. nov., a novel member of family Burkholderiaceae isolated from activated sludge collected in Shen Zhen, China.</title>
        <authorList>
            <person name="Wang X."/>
        </authorList>
    </citation>
    <scope>NUCLEOTIDE SEQUENCE</scope>
    <source>
        <strain evidence="1">DQS-5</strain>
    </source>
</reference>
<gene>
    <name evidence="1" type="ORF">PZA18_13300</name>
</gene>
<sequence length="204" mass="22922">MQFDAVVFDFGGVLFDWNPHYLYQHLIPDLAAREQFLAEVCTLDWNAHQDAGRPISEALDEKIAAFPHLEDLIRPYYERWPETLAGTLPAGISLLDALHTAGVPLYGLTNWSAETFPYAEAHYPQVIGKFRDIVVSGQEKLAKPDPAIYHLLLNRIGHAAERCIFIDDSAKNIAAAEQIGFLAIHHTDPAHTRSRLREWGAPLD</sequence>
<dbReference type="Proteomes" id="UP001172778">
    <property type="component" value="Unassembled WGS sequence"/>
</dbReference>
<protein>
    <submittedName>
        <fullName evidence="1">HAD family phosphatase</fullName>
    </submittedName>
</protein>
<evidence type="ECO:0000313" key="2">
    <source>
        <dbReference type="Proteomes" id="UP001172778"/>
    </source>
</evidence>
<dbReference type="SUPFAM" id="SSF56784">
    <property type="entry name" value="HAD-like"/>
    <property type="match status" value="1"/>
</dbReference>
<dbReference type="CDD" id="cd02603">
    <property type="entry name" value="HAD_sEH-N_like"/>
    <property type="match status" value="1"/>
</dbReference>
<dbReference type="PRINTS" id="PR00413">
    <property type="entry name" value="HADHALOGNASE"/>
</dbReference>
<comment type="caution">
    <text evidence="1">The sequence shown here is derived from an EMBL/GenBank/DDBJ whole genome shotgun (WGS) entry which is preliminary data.</text>
</comment>
<dbReference type="InterPro" id="IPR006439">
    <property type="entry name" value="HAD-SF_hydro_IA"/>
</dbReference>
<organism evidence="1 2">
    <name type="scientific">Parachitinimonas caeni</name>
    <dbReference type="NCBI Taxonomy" id="3031301"/>
    <lineage>
        <taxon>Bacteria</taxon>
        <taxon>Pseudomonadati</taxon>
        <taxon>Pseudomonadota</taxon>
        <taxon>Betaproteobacteria</taxon>
        <taxon>Neisseriales</taxon>
        <taxon>Chitinibacteraceae</taxon>
        <taxon>Parachitinimonas</taxon>
    </lineage>
</organism>
<dbReference type="PANTHER" id="PTHR43611">
    <property type="entry name" value="ALPHA-D-GLUCOSE 1-PHOSPHATE PHOSPHATASE"/>
    <property type="match status" value="1"/>
</dbReference>
<dbReference type="InterPro" id="IPR023214">
    <property type="entry name" value="HAD_sf"/>
</dbReference>
<dbReference type="Gene3D" id="1.10.150.240">
    <property type="entry name" value="Putative phosphatase, domain 2"/>
    <property type="match status" value="1"/>
</dbReference>
<dbReference type="SFLD" id="SFLDS00003">
    <property type="entry name" value="Haloacid_Dehalogenase"/>
    <property type="match status" value="1"/>
</dbReference>
<dbReference type="InterPro" id="IPR023198">
    <property type="entry name" value="PGP-like_dom2"/>
</dbReference>
<proteinExistence type="predicted"/>
<dbReference type="NCBIfam" id="TIGR01509">
    <property type="entry name" value="HAD-SF-IA-v3"/>
    <property type="match status" value="1"/>
</dbReference>
<name>A0ABT7DY86_9NEIS</name>
<dbReference type="Gene3D" id="3.40.50.1000">
    <property type="entry name" value="HAD superfamily/HAD-like"/>
    <property type="match status" value="1"/>
</dbReference>
<evidence type="ECO:0000313" key="1">
    <source>
        <dbReference type="EMBL" id="MDK2125025.1"/>
    </source>
</evidence>
<dbReference type="SFLD" id="SFLDG01129">
    <property type="entry name" value="C1.5:_HAD__Beta-PGM__Phosphata"/>
    <property type="match status" value="1"/>
</dbReference>
<dbReference type="RefSeq" id="WP_284101337.1">
    <property type="nucleotide sequence ID" value="NZ_JARRAF010000014.1"/>
</dbReference>